<dbReference type="InterPro" id="IPR002525">
    <property type="entry name" value="Transp_IS110-like_N"/>
</dbReference>
<proteinExistence type="predicted"/>
<dbReference type="RefSeq" id="WP_021711687.1">
    <property type="nucleotide sequence ID" value="NZ_BATL01000102.1"/>
</dbReference>
<accession>U3AXJ1</accession>
<dbReference type="Pfam" id="PF02371">
    <property type="entry name" value="Transposase_20"/>
    <property type="match status" value="1"/>
</dbReference>
<reference evidence="3 4" key="1">
    <citation type="submission" date="2013-09" db="EMBL/GenBank/DDBJ databases">
        <title>Whole genome shotgun sequence of Vibrio azureus NBRC 104587.</title>
        <authorList>
            <person name="Isaki S."/>
            <person name="Hosoyama A."/>
            <person name="Numata M."/>
            <person name="Hashimoto M."/>
            <person name="Hosoyama Y."/>
            <person name="Tsuchikane K."/>
            <person name="Noguchi M."/>
            <person name="Hirakata S."/>
            <person name="Ichikawa N."/>
            <person name="Ohji S."/>
            <person name="Yamazoe A."/>
            <person name="Fujita N."/>
        </authorList>
    </citation>
    <scope>NUCLEOTIDE SEQUENCE [LARGE SCALE GENOMIC DNA]</scope>
    <source>
        <strain evidence="3 4">NBRC 104587</strain>
    </source>
</reference>
<evidence type="ECO:0000259" key="1">
    <source>
        <dbReference type="Pfam" id="PF01548"/>
    </source>
</evidence>
<name>U3AXJ1_9VIBR</name>
<keyword evidence="4" id="KW-1185">Reference proteome</keyword>
<dbReference type="PANTHER" id="PTHR33055:SF3">
    <property type="entry name" value="PUTATIVE TRANSPOSASE FOR IS117-RELATED"/>
    <property type="match status" value="1"/>
</dbReference>
<evidence type="ECO:0000259" key="2">
    <source>
        <dbReference type="Pfam" id="PF02371"/>
    </source>
</evidence>
<evidence type="ECO:0000313" key="3">
    <source>
        <dbReference type="EMBL" id="GAD77952.1"/>
    </source>
</evidence>
<dbReference type="InterPro" id="IPR003346">
    <property type="entry name" value="Transposase_20"/>
</dbReference>
<dbReference type="GO" id="GO:0003677">
    <property type="term" value="F:DNA binding"/>
    <property type="evidence" value="ECO:0007669"/>
    <property type="project" value="InterPro"/>
</dbReference>
<dbReference type="PANTHER" id="PTHR33055">
    <property type="entry name" value="TRANSPOSASE FOR INSERTION SEQUENCE ELEMENT IS1111A"/>
    <property type="match status" value="1"/>
</dbReference>
<comment type="caution">
    <text evidence="3">The sequence shown here is derived from an EMBL/GenBank/DDBJ whole genome shotgun (WGS) entry which is preliminary data.</text>
</comment>
<dbReference type="InterPro" id="IPR047650">
    <property type="entry name" value="Transpos_IS110"/>
</dbReference>
<feature type="domain" description="Transposase IS116/IS110/IS902 C-terminal" evidence="2">
    <location>
        <begin position="205"/>
        <end position="287"/>
    </location>
</feature>
<dbReference type="eggNOG" id="COG3547">
    <property type="taxonomic scope" value="Bacteria"/>
</dbReference>
<protein>
    <submittedName>
        <fullName evidence="3">Uncharacterized protein</fullName>
    </submittedName>
</protein>
<dbReference type="GO" id="GO:0006313">
    <property type="term" value="P:DNA transposition"/>
    <property type="evidence" value="ECO:0007669"/>
    <property type="project" value="InterPro"/>
</dbReference>
<dbReference type="AlphaFoldDB" id="U3AXJ1"/>
<gene>
    <name evidence="3" type="ORF">VAZ01S_102_00060</name>
</gene>
<dbReference type="NCBIfam" id="NF033542">
    <property type="entry name" value="transpos_IS110"/>
    <property type="match status" value="1"/>
</dbReference>
<feature type="domain" description="Transposase IS110-like N-terminal" evidence="1">
    <location>
        <begin position="5"/>
        <end position="158"/>
    </location>
</feature>
<dbReference type="GO" id="GO:0004803">
    <property type="term" value="F:transposase activity"/>
    <property type="evidence" value="ECO:0007669"/>
    <property type="project" value="InterPro"/>
</dbReference>
<dbReference type="Pfam" id="PF01548">
    <property type="entry name" value="DEDD_Tnp_IS110"/>
    <property type="match status" value="1"/>
</dbReference>
<dbReference type="EMBL" id="BATL01000102">
    <property type="protein sequence ID" value="GAD77952.1"/>
    <property type="molecule type" value="Genomic_DNA"/>
</dbReference>
<organism evidence="3 4">
    <name type="scientific">Vibrio azureus NBRC 104587</name>
    <dbReference type="NCBI Taxonomy" id="1219077"/>
    <lineage>
        <taxon>Bacteria</taxon>
        <taxon>Pseudomonadati</taxon>
        <taxon>Pseudomonadota</taxon>
        <taxon>Gammaproteobacteria</taxon>
        <taxon>Vibrionales</taxon>
        <taxon>Vibrionaceae</taxon>
        <taxon>Vibrio</taxon>
    </lineage>
</organism>
<dbReference type="Proteomes" id="UP000016567">
    <property type="component" value="Unassembled WGS sequence"/>
</dbReference>
<evidence type="ECO:0000313" key="4">
    <source>
        <dbReference type="Proteomes" id="UP000016567"/>
    </source>
</evidence>
<sequence length="328" mass="36433">MSINVGIDVSKGSLDVCVLNNQTKSGQRYRKFKNDKEAHSDLNSWLLKTAKCKAEDILITMEATGVYHEPIAFYLHMAGFLVFISNPGKAKKFSQSLGLIHKTDKSDSYMLALYGDAQGSRAHLWTPDSLNVRNIKSLSRRLSALEKDRLRESNRLEASEISDAHERVICSIKRVISLIDEEIASIEEEIDLAIRSDPTMNKNHQLLQSIVGVGKVMSRELVYLFSAKQFSSAKQAAAFVGPIPRLNESGNLKGRTTLSKVGPSRVRAKLFLAAVSASTHNPDIKEQKRRLLAAGKTKMQALGAAMRKLIQICFGILKTQTEYQPQTS</sequence>